<evidence type="ECO:0000313" key="1">
    <source>
        <dbReference type="EMBL" id="KZV47987.1"/>
    </source>
</evidence>
<name>A0A2Z7CPW4_9LAMI</name>
<keyword evidence="2" id="KW-1185">Reference proteome</keyword>
<accession>A0A2Z7CPW4</accession>
<evidence type="ECO:0000313" key="2">
    <source>
        <dbReference type="Proteomes" id="UP000250235"/>
    </source>
</evidence>
<reference evidence="1 2" key="1">
    <citation type="journal article" date="2015" name="Proc. Natl. Acad. Sci. U.S.A.">
        <title>The resurrection genome of Boea hygrometrica: A blueprint for survival of dehydration.</title>
        <authorList>
            <person name="Xiao L."/>
            <person name="Yang G."/>
            <person name="Zhang L."/>
            <person name="Yang X."/>
            <person name="Zhao S."/>
            <person name="Ji Z."/>
            <person name="Zhou Q."/>
            <person name="Hu M."/>
            <person name="Wang Y."/>
            <person name="Chen M."/>
            <person name="Xu Y."/>
            <person name="Jin H."/>
            <person name="Xiao X."/>
            <person name="Hu G."/>
            <person name="Bao F."/>
            <person name="Hu Y."/>
            <person name="Wan P."/>
            <person name="Li L."/>
            <person name="Deng X."/>
            <person name="Kuang T."/>
            <person name="Xiang C."/>
            <person name="Zhu J.K."/>
            <person name="Oliver M.J."/>
            <person name="He Y."/>
        </authorList>
    </citation>
    <scope>NUCLEOTIDE SEQUENCE [LARGE SCALE GENOMIC DNA]</scope>
    <source>
        <strain evidence="2">cv. XS01</strain>
    </source>
</reference>
<dbReference type="EMBL" id="KQ994519">
    <property type="protein sequence ID" value="KZV47987.1"/>
    <property type="molecule type" value="Genomic_DNA"/>
</dbReference>
<dbReference type="AlphaFoldDB" id="A0A2Z7CPW4"/>
<dbReference type="Proteomes" id="UP000250235">
    <property type="component" value="Unassembled WGS sequence"/>
</dbReference>
<gene>
    <name evidence="1" type="ORF">F511_31129</name>
</gene>
<sequence>MADARLPHLCTYKYQRTTTEFLTPFRNSQSEKKHFFATKCCGNSSRFLAKVLCKRRSSRRSDQTKRFDKIIQQQVTVSKSMRVNTTVACDWLNFEFQSLRLILVAAGDMPPRRTTNRQTEQGITSTDILNAAARINGCIERRHEYEPDLLKSSTLIRSDQTKRFDKIIQQQVTVAKSMRVNTTVACDWLNFEFQSLRLILVAAGGAATSFG</sequence>
<protein>
    <submittedName>
        <fullName evidence="1">Pentatricopeptide repeat-containing protein mitochondrial-like</fullName>
    </submittedName>
</protein>
<proteinExistence type="predicted"/>
<organism evidence="1 2">
    <name type="scientific">Dorcoceras hygrometricum</name>
    <dbReference type="NCBI Taxonomy" id="472368"/>
    <lineage>
        <taxon>Eukaryota</taxon>
        <taxon>Viridiplantae</taxon>
        <taxon>Streptophyta</taxon>
        <taxon>Embryophyta</taxon>
        <taxon>Tracheophyta</taxon>
        <taxon>Spermatophyta</taxon>
        <taxon>Magnoliopsida</taxon>
        <taxon>eudicotyledons</taxon>
        <taxon>Gunneridae</taxon>
        <taxon>Pentapetalae</taxon>
        <taxon>asterids</taxon>
        <taxon>lamiids</taxon>
        <taxon>Lamiales</taxon>
        <taxon>Gesneriaceae</taxon>
        <taxon>Didymocarpoideae</taxon>
        <taxon>Trichosporeae</taxon>
        <taxon>Loxocarpinae</taxon>
        <taxon>Dorcoceras</taxon>
    </lineage>
</organism>